<evidence type="ECO:0000313" key="2">
    <source>
        <dbReference type="Proteomes" id="UP001589738"/>
    </source>
</evidence>
<dbReference type="EMBL" id="JBHLUU010000124">
    <property type="protein sequence ID" value="MFC0477692.1"/>
    <property type="molecule type" value="Genomic_DNA"/>
</dbReference>
<protein>
    <submittedName>
        <fullName evidence="1">Uncharacterized protein</fullName>
    </submittedName>
</protein>
<dbReference type="Proteomes" id="UP001589738">
    <property type="component" value="Unassembled WGS sequence"/>
</dbReference>
<accession>A0ABV6KXG2</accession>
<dbReference type="RefSeq" id="WP_377058984.1">
    <property type="nucleotide sequence ID" value="NZ_JBHLUU010000124.1"/>
</dbReference>
<proteinExistence type="predicted"/>
<reference evidence="1 2" key="1">
    <citation type="submission" date="2024-09" db="EMBL/GenBank/DDBJ databases">
        <authorList>
            <person name="Sun Q."/>
            <person name="Mori K."/>
        </authorList>
    </citation>
    <scope>NUCLEOTIDE SEQUENCE [LARGE SCALE GENOMIC DNA]</scope>
    <source>
        <strain evidence="1 2">CGMCC 1.9126</strain>
    </source>
</reference>
<organism evidence="1 2">
    <name type="scientific">Robertmurraya beringensis</name>
    <dbReference type="NCBI Taxonomy" id="641660"/>
    <lineage>
        <taxon>Bacteria</taxon>
        <taxon>Bacillati</taxon>
        <taxon>Bacillota</taxon>
        <taxon>Bacilli</taxon>
        <taxon>Bacillales</taxon>
        <taxon>Bacillaceae</taxon>
        <taxon>Robertmurraya</taxon>
    </lineage>
</organism>
<dbReference type="PROSITE" id="PS51257">
    <property type="entry name" value="PROKAR_LIPOPROTEIN"/>
    <property type="match status" value="1"/>
</dbReference>
<evidence type="ECO:0000313" key="1">
    <source>
        <dbReference type="EMBL" id="MFC0477692.1"/>
    </source>
</evidence>
<gene>
    <name evidence="1" type="ORF">ACFFHF_21120</name>
</gene>
<name>A0ABV6KXG2_9BACI</name>
<sequence length="235" mass="26822">MKNQVVLLLSIVLILLTGCMYPQDELAQNQIPYEDQVQAVQSAVKQFQEDNGGILPIKTKEMDTPIYEKYPIDFNRISPKYLAEPPGNAYESGGIFQYVLVDVEENPTVKIFDLRMAEKIKDINLLISLQKYPPYKEEITKGVYTMDFKKIGYEEEPFVVSPYTNQNLSFVITGSGEVFIDYRSDLYQAMQSGSCKKTAGEDIRDCLLQDSLFVPAFSLPYTMDEKTKEPIFLVD</sequence>
<comment type="caution">
    <text evidence="1">The sequence shown here is derived from an EMBL/GenBank/DDBJ whole genome shotgun (WGS) entry which is preliminary data.</text>
</comment>
<keyword evidence="2" id="KW-1185">Reference proteome</keyword>